<protein>
    <submittedName>
        <fullName evidence="3">Uncharacterized protein</fullName>
    </submittedName>
</protein>
<organism evidence="3 4">
    <name type="scientific">Aureobasidium melanogenum</name>
    <name type="common">Aureobasidium pullulans var. melanogenum</name>
    <dbReference type="NCBI Taxonomy" id="46634"/>
    <lineage>
        <taxon>Eukaryota</taxon>
        <taxon>Fungi</taxon>
        <taxon>Dikarya</taxon>
        <taxon>Ascomycota</taxon>
        <taxon>Pezizomycotina</taxon>
        <taxon>Dothideomycetes</taxon>
        <taxon>Dothideomycetidae</taxon>
        <taxon>Dothideales</taxon>
        <taxon>Saccotheciaceae</taxon>
        <taxon>Aureobasidium</taxon>
    </lineage>
</organism>
<dbReference type="AlphaFoldDB" id="A0A9P8GLP2"/>
<evidence type="ECO:0000256" key="2">
    <source>
        <dbReference type="SAM" id="SignalP"/>
    </source>
</evidence>
<feature type="signal peptide" evidence="2">
    <location>
        <begin position="1"/>
        <end position="24"/>
    </location>
</feature>
<reference evidence="3" key="1">
    <citation type="journal article" date="2021" name="J Fungi (Basel)">
        <title>Virulence traits and population genomics of the black yeast Aureobasidium melanogenum.</title>
        <authorList>
            <person name="Cernosa A."/>
            <person name="Sun X."/>
            <person name="Gostincar C."/>
            <person name="Fang C."/>
            <person name="Gunde-Cimerman N."/>
            <person name="Song Z."/>
        </authorList>
    </citation>
    <scope>NUCLEOTIDE SEQUENCE</scope>
    <source>
        <strain evidence="3">EXF-8016</strain>
    </source>
</reference>
<evidence type="ECO:0000313" key="3">
    <source>
        <dbReference type="EMBL" id="KAH0224610.1"/>
    </source>
</evidence>
<dbReference type="OrthoDB" id="5587021at2759"/>
<comment type="caution">
    <text evidence="3">The sequence shown here is derived from an EMBL/GenBank/DDBJ whole genome shotgun (WGS) entry which is preliminary data.</text>
</comment>
<feature type="compositionally biased region" description="Polar residues" evidence="1">
    <location>
        <begin position="300"/>
        <end position="309"/>
    </location>
</feature>
<dbReference type="Proteomes" id="UP000767238">
    <property type="component" value="Unassembled WGS sequence"/>
</dbReference>
<evidence type="ECO:0000313" key="4">
    <source>
        <dbReference type="Proteomes" id="UP000767238"/>
    </source>
</evidence>
<dbReference type="EMBL" id="JAHFYH010000018">
    <property type="protein sequence ID" value="KAH0224610.1"/>
    <property type="molecule type" value="Genomic_DNA"/>
</dbReference>
<reference evidence="3" key="2">
    <citation type="submission" date="2021-08" db="EMBL/GenBank/DDBJ databases">
        <authorList>
            <person name="Gostincar C."/>
            <person name="Sun X."/>
            <person name="Song Z."/>
            <person name="Gunde-Cimerman N."/>
        </authorList>
    </citation>
    <scope>NUCLEOTIDE SEQUENCE</scope>
    <source>
        <strain evidence="3">EXF-8016</strain>
    </source>
</reference>
<feature type="non-terminal residue" evidence="3">
    <location>
        <position position="309"/>
    </location>
</feature>
<sequence length="309" mass="32178">MALITMSRFLMLFAITIFALHVSAQTAATSPSTATAPRTLSSARNSTSSSTRTSTSRTSAFTQGAAPDVYLNVPELHVGRIELVVEKLSADLNLNAKVANLVQLNAGVQVAIEKVNITIAEVDAEVELVVRLGKKYSWSLDLLPKLFVLIFRELGHLVDIVGRVFDSLDLNPLLISTIGNATSLVGNVVTDVVGAVDGLLGSITQGGKTLNFVVDNLGNIVQEVGGVSTIVGDYTKNMTQTGASKSVGQGLTQKEYSYSPLNALVDIVFNSAGQVVQAVVQKKNGGNSGSGSSGSGSNSTVSAASSPKH</sequence>
<feature type="chain" id="PRO_5040460824" evidence="2">
    <location>
        <begin position="25"/>
        <end position="309"/>
    </location>
</feature>
<evidence type="ECO:0000256" key="1">
    <source>
        <dbReference type="SAM" id="MobiDB-lite"/>
    </source>
</evidence>
<name>A0A9P8GLP2_AURME</name>
<feature type="compositionally biased region" description="Low complexity" evidence="1">
    <location>
        <begin position="31"/>
        <end position="59"/>
    </location>
</feature>
<proteinExistence type="predicted"/>
<gene>
    <name evidence="3" type="ORF">KCV03_g3547</name>
</gene>
<feature type="region of interest" description="Disordered" evidence="1">
    <location>
        <begin position="31"/>
        <end position="60"/>
    </location>
</feature>
<feature type="region of interest" description="Disordered" evidence="1">
    <location>
        <begin position="283"/>
        <end position="309"/>
    </location>
</feature>
<keyword evidence="2" id="KW-0732">Signal</keyword>
<accession>A0A9P8GLP2</accession>